<evidence type="ECO:0000256" key="12">
    <source>
        <dbReference type="ARBA" id="ARBA00023098"/>
    </source>
</evidence>
<dbReference type="GO" id="GO:0005789">
    <property type="term" value="C:endoplasmic reticulum membrane"/>
    <property type="evidence" value="ECO:0007669"/>
    <property type="project" value="UniProtKB-SubCell"/>
</dbReference>
<evidence type="ECO:0000256" key="10">
    <source>
        <dbReference type="ARBA" id="ARBA00022824"/>
    </source>
</evidence>
<keyword evidence="13 16" id="KW-0472">Membrane</keyword>
<evidence type="ECO:0000256" key="7">
    <source>
        <dbReference type="ARBA" id="ARBA00022679"/>
    </source>
</evidence>
<keyword evidence="6" id="KW-0444">Lipid biosynthesis</keyword>
<evidence type="ECO:0000256" key="8">
    <source>
        <dbReference type="ARBA" id="ARBA00022692"/>
    </source>
</evidence>
<keyword evidence="11 16" id="KW-1133">Transmembrane helix</keyword>
<reference evidence="17" key="1">
    <citation type="submission" date="2021-10" db="EMBL/GenBank/DDBJ databases">
        <title>De novo Genome Assembly of Clathrus columnatus (Basidiomycota, Fungi) Using Illumina and Nanopore Sequence Data.</title>
        <authorList>
            <person name="Ogiso-Tanaka E."/>
            <person name="Itagaki H."/>
            <person name="Hosoya T."/>
            <person name="Hosaka K."/>
        </authorList>
    </citation>
    <scope>NUCLEOTIDE SEQUENCE</scope>
    <source>
        <strain evidence="17">MO-923</strain>
    </source>
</reference>
<evidence type="ECO:0000256" key="15">
    <source>
        <dbReference type="ARBA" id="ARBA00048109"/>
    </source>
</evidence>
<dbReference type="Pfam" id="PF03982">
    <property type="entry name" value="DAGAT"/>
    <property type="match status" value="1"/>
</dbReference>
<evidence type="ECO:0000256" key="1">
    <source>
        <dbReference type="ARBA" id="ARBA00004477"/>
    </source>
</evidence>
<keyword evidence="9" id="KW-0319">Glycerol metabolism</keyword>
<evidence type="ECO:0000313" key="17">
    <source>
        <dbReference type="EMBL" id="GJJ11192.1"/>
    </source>
</evidence>
<dbReference type="EMBL" id="BPWL01000006">
    <property type="protein sequence ID" value="GJJ11192.1"/>
    <property type="molecule type" value="Genomic_DNA"/>
</dbReference>
<evidence type="ECO:0000256" key="11">
    <source>
        <dbReference type="ARBA" id="ARBA00022989"/>
    </source>
</evidence>
<keyword evidence="7" id="KW-0808">Transferase</keyword>
<dbReference type="AlphaFoldDB" id="A0AAV5A988"/>
<dbReference type="EC" id="2.3.1.20" evidence="5"/>
<evidence type="ECO:0000256" key="6">
    <source>
        <dbReference type="ARBA" id="ARBA00022516"/>
    </source>
</evidence>
<keyword evidence="12" id="KW-0443">Lipid metabolism</keyword>
<keyword evidence="18" id="KW-1185">Reference proteome</keyword>
<evidence type="ECO:0000256" key="14">
    <source>
        <dbReference type="ARBA" id="ARBA00023315"/>
    </source>
</evidence>
<evidence type="ECO:0000256" key="13">
    <source>
        <dbReference type="ARBA" id="ARBA00023136"/>
    </source>
</evidence>
<dbReference type="Proteomes" id="UP001050691">
    <property type="component" value="Unassembled WGS sequence"/>
</dbReference>
<keyword evidence="8 16" id="KW-0812">Transmembrane</keyword>
<name>A0AAV5A988_9AGAM</name>
<comment type="similarity">
    <text evidence="4">Belongs to the diacylglycerol acyltransferase family.</text>
</comment>
<evidence type="ECO:0000256" key="4">
    <source>
        <dbReference type="ARBA" id="ARBA00005420"/>
    </source>
</evidence>
<keyword evidence="14" id="KW-0012">Acyltransferase</keyword>
<evidence type="ECO:0000313" key="18">
    <source>
        <dbReference type="Proteomes" id="UP001050691"/>
    </source>
</evidence>
<dbReference type="InterPro" id="IPR007130">
    <property type="entry name" value="DAGAT"/>
</dbReference>
<dbReference type="GO" id="GO:0004144">
    <property type="term" value="F:diacylglycerol O-acyltransferase activity"/>
    <property type="evidence" value="ECO:0007669"/>
    <property type="project" value="UniProtKB-EC"/>
</dbReference>
<evidence type="ECO:0000256" key="5">
    <source>
        <dbReference type="ARBA" id="ARBA00013244"/>
    </source>
</evidence>
<evidence type="ECO:0000256" key="9">
    <source>
        <dbReference type="ARBA" id="ARBA00022798"/>
    </source>
</evidence>
<proteinExistence type="inferred from homology"/>
<comment type="pathway">
    <text evidence="3">Lipid metabolism.</text>
</comment>
<accession>A0AAV5A988</accession>
<dbReference type="CDD" id="cd07987">
    <property type="entry name" value="LPLAT_MGAT-like"/>
    <property type="match status" value="1"/>
</dbReference>
<dbReference type="GO" id="GO:0019432">
    <property type="term" value="P:triglyceride biosynthetic process"/>
    <property type="evidence" value="ECO:0007669"/>
    <property type="project" value="TreeGrafter"/>
</dbReference>
<gene>
    <name evidence="17" type="ORF">Clacol_005424</name>
</gene>
<keyword evidence="10" id="KW-0256">Endoplasmic reticulum</keyword>
<organism evidence="17 18">
    <name type="scientific">Clathrus columnatus</name>
    <dbReference type="NCBI Taxonomy" id="1419009"/>
    <lineage>
        <taxon>Eukaryota</taxon>
        <taxon>Fungi</taxon>
        <taxon>Dikarya</taxon>
        <taxon>Basidiomycota</taxon>
        <taxon>Agaricomycotina</taxon>
        <taxon>Agaricomycetes</taxon>
        <taxon>Phallomycetidae</taxon>
        <taxon>Phallales</taxon>
        <taxon>Clathraceae</taxon>
        <taxon>Clathrus</taxon>
    </lineage>
</organism>
<comment type="catalytic activity">
    <reaction evidence="15">
        <text>an acyl-CoA + a 1,2-diacyl-sn-glycerol = a triacyl-sn-glycerol + CoA</text>
        <dbReference type="Rhea" id="RHEA:10868"/>
        <dbReference type="ChEBI" id="CHEBI:17815"/>
        <dbReference type="ChEBI" id="CHEBI:57287"/>
        <dbReference type="ChEBI" id="CHEBI:58342"/>
        <dbReference type="ChEBI" id="CHEBI:64615"/>
        <dbReference type="EC" id="2.3.1.20"/>
    </reaction>
</comment>
<protein>
    <recommendedName>
        <fullName evidence="5">diacylglycerol O-acyltransferase</fullName>
        <ecNumber evidence="5">2.3.1.20</ecNumber>
    </recommendedName>
</protein>
<dbReference type="PANTHER" id="PTHR12317">
    <property type="entry name" value="DIACYLGLYCEROL O-ACYLTRANSFERASE"/>
    <property type="match status" value="1"/>
</dbReference>
<feature type="transmembrane region" description="Helical" evidence="16">
    <location>
        <begin position="45"/>
        <end position="78"/>
    </location>
</feature>
<evidence type="ECO:0000256" key="2">
    <source>
        <dbReference type="ARBA" id="ARBA00004771"/>
    </source>
</evidence>
<sequence length="237" mass="26495">MSKIIQKRISRLNLKTLNSLTVPNISIEFAPARIPPKRRRQTAAVAVWAVLMPITLTVFFLLCSIPILWPAIVAYLIWIHIDPAPERGGRPTVWMRELTIWRHFAQYYPISLKKETDLPPDRPYIFGYHPHGIIGMGAMANFATESTYFSQSFPDIKPHLLTLASNFRIPIYRDILLSLGICSVSKVSCASILSQGAGQAITIVVGGAAESLRARPGTNELTLKRRLGFIKLAIQYG</sequence>
<evidence type="ECO:0000256" key="16">
    <source>
        <dbReference type="SAM" id="Phobius"/>
    </source>
</evidence>
<dbReference type="PANTHER" id="PTHR12317:SF0">
    <property type="entry name" value="ACYLTRANSFERASE"/>
    <property type="match status" value="1"/>
</dbReference>
<comment type="pathway">
    <text evidence="2">Glycerolipid metabolism; triacylglycerol biosynthesis.</text>
</comment>
<comment type="subcellular location">
    <subcellularLocation>
        <location evidence="1">Endoplasmic reticulum membrane</location>
        <topology evidence="1">Multi-pass membrane protein</topology>
    </subcellularLocation>
</comment>
<evidence type="ECO:0000256" key="3">
    <source>
        <dbReference type="ARBA" id="ARBA00005189"/>
    </source>
</evidence>
<comment type="caution">
    <text evidence="17">The sequence shown here is derived from an EMBL/GenBank/DDBJ whole genome shotgun (WGS) entry which is preliminary data.</text>
</comment>
<dbReference type="GO" id="GO:0006071">
    <property type="term" value="P:glycerol metabolic process"/>
    <property type="evidence" value="ECO:0007669"/>
    <property type="project" value="UniProtKB-KW"/>
</dbReference>